<dbReference type="Proteomes" id="UP000247591">
    <property type="component" value="Unassembled WGS sequence"/>
</dbReference>
<dbReference type="SUPFAM" id="SSF103481">
    <property type="entry name" value="Multidrug resistance efflux transporter EmrE"/>
    <property type="match status" value="1"/>
</dbReference>
<protein>
    <recommendedName>
        <fullName evidence="4">Magnesium transporter NIPA</fullName>
    </recommendedName>
</protein>
<evidence type="ECO:0000256" key="1">
    <source>
        <dbReference type="SAM" id="Phobius"/>
    </source>
</evidence>
<sequence>MIIGILAALFACVAYGVSSVMQAYGARKSKQAAAERGEAGFETETGAPTMKSTIAAALTAAFIIGTMLDVVGFAGSAVSARLIPLFLSQTIVSANLIITAILGIFVLGINLHRRDWLAIAVVVIALFALGISADSEGTGHDADWFHWALLLVTLALLALSIGLIQWLGSRAAIAAGLCAGAMFGAVAISVRVMHGITDFDVAQILADPAAYALVISGIGGFYLHTVALQLGSVNGATAALVVGETVVPGLVGIIWLGDNALPGRTWLAVLGFVFAVAGAIAVAWSGAVEASAQAEAGGHDKVADGGKKTTA</sequence>
<feature type="transmembrane region" description="Helical" evidence="1">
    <location>
        <begin position="54"/>
        <end position="78"/>
    </location>
</feature>
<keyword evidence="1" id="KW-0472">Membrane</keyword>
<feature type="transmembrane region" description="Helical" evidence="1">
    <location>
        <begin position="235"/>
        <end position="255"/>
    </location>
</feature>
<gene>
    <name evidence="2" type="ORF">DFR67_104102</name>
</gene>
<feature type="transmembrane region" description="Helical" evidence="1">
    <location>
        <begin position="267"/>
        <end position="287"/>
    </location>
</feature>
<reference evidence="2 3" key="1">
    <citation type="submission" date="2018-06" db="EMBL/GenBank/DDBJ databases">
        <title>Genomic Encyclopedia of Type Strains, Phase IV (KMG-IV): sequencing the most valuable type-strain genomes for metagenomic binning, comparative biology and taxonomic classification.</title>
        <authorList>
            <person name="Goeker M."/>
        </authorList>
    </citation>
    <scope>NUCLEOTIDE SEQUENCE [LARGE SCALE GENOMIC DNA]</scope>
    <source>
        <strain evidence="2 3">DSM 45521</strain>
    </source>
</reference>
<dbReference type="EMBL" id="QJSP01000004">
    <property type="protein sequence ID" value="PYE18523.1"/>
    <property type="molecule type" value="Genomic_DNA"/>
</dbReference>
<evidence type="ECO:0000313" key="2">
    <source>
        <dbReference type="EMBL" id="PYE18523.1"/>
    </source>
</evidence>
<keyword evidence="1" id="KW-1133">Transmembrane helix</keyword>
<dbReference type="AlphaFoldDB" id="A0A318RRX4"/>
<dbReference type="OrthoDB" id="3837845at2"/>
<feature type="transmembrane region" description="Helical" evidence="1">
    <location>
        <begin position="204"/>
        <end position="223"/>
    </location>
</feature>
<dbReference type="PANTHER" id="PTHR40761:SF1">
    <property type="entry name" value="CONSERVED INTEGRAL MEMBRANE ALANINE VALINE AND LEUCINE RICH PROTEIN-RELATED"/>
    <property type="match status" value="1"/>
</dbReference>
<name>A0A318RRX4_WILLI</name>
<feature type="transmembrane region" description="Helical" evidence="1">
    <location>
        <begin position="116"/>
        <end position="133"/>
    </location>
</feature>
<dbReference type="RefSeq" id="WP_110468954.1">
    <property type="nucleotide sequence ID" value="NZ_QJSP01000004.1"/>
</dbReference>
<feature type="transmembrane region" description="Helical" evidence="1">
    <location>
        <begin position="145"/>
        <end position="167"/>
    </location>
</feature>
<keyword evidence="1" id="KW-0812">Transmembrane</keyword>
<accession>A0A318RRX4</accession>
<evidence type="ECO:0008006" key="4">
    <source>
        <dbReference type="Google" id="ProtNLM"/>
    </source>
</evidence>
<dbReference type="PANTHER" id="PTHR40761">
    <property type="entry name" value="CONSERVED INTEGRAL MEMBRANE ALANINE VALINE AND LEUCINE RICH PROTEIN-RELATED"/>
    <property type="match status" value="1"/>
</dbReference>
<dbReference type="InterPro" id="IPR037185">
    <property type="entry name" value="EmrE-like"/>
</dbReference>
<feature type="transmembrane region" description="Helical" evidence="1">
    <location>
        <begin position="90"/>
        <end position="110"/>
    </location>
</feature>
<comment type="caution">
    <text evidence="2">The sequence shown here is derived from an EMBL/GenBank/DDBJ whole genome shotgun (WGS) entry which is preliminary data.</text>
</comment>
<feature type="transmembrane region" description="Helical" evidence="1">
    <location>
        <begin position="173"/>
        <end position="192"/>
    </location>
</feature>
<organism evidence="2 3">
    <name type="scientific">Williamsia limnetica</name>
    <dbReference type="NCBI Taxonomy" id="882452"/>
    <lineage>
        <taxon>Bacteria</taxon>
        <taxon>Bacillati</taxon>
        <taxon>Actinomycetota</taxon>
        <taxon>Actinomycetes</taxon>
        <taxon>Mycobacteriales</taxon>
        <taxon>Nocardiaceae</taxon>
        <taxon>Williamsia</taxon>
    </lineage>
</organism>
<proteinExistence type="predicted"/>
<evidence type="ECO:0000313" key="3">
    <source>
        <dbReference type="Proteomes" id="UP000247591"/>
    </source>
</evidence>
<keyword evidence="3" id="KW-1185">Reference proteome</keyword>